<keyword evidence="5 7" id="KW-1133">Transmembrane helix</keyword>
<evidence type="ECO:0000259" key="8">
    <source>
        <dbReference type="PROSITE" id="PS50928"/>
    </source>
</evidence>
<comment type="subcellular location">
    <subcellularLocation>
        <location evidence="1 7">Cell membrane</location>
        <topology evidence="1 7">Multi-pass membrane protein</topology>
    </subcellularLocation>
</comment>
<dbReference type="PANTHER" id="PTHR30465:SF93">
    <property type="entry name" value="OLIGOPEPTIDE TRANSPORT SYSTEM PERMEASE PROTEIN OPPB"/>
    <property type="match status" value="1"/>
</dbReference>
<dbReference type="Proteomes" id="UP000002730">
    <property type="component" value="Chromosome"/>
</dbReference>
<keyword evidence="10" id="KW-1185">Reference proteome</keyword>
<dbReference type="InterPro" id="IPR045621">
    <property type="entry name" value="BPD_transp_1_N"/>
</dbReference>
<dbReference type="eggNOG" id="COG0601">
    <property type="taxonomic scope" value="Bacteria"/>
</dbReference>
<reference evidence="9 10" key="1">
    <citation type="submission" date="2010-08" db="EMBL/GenBank/DDBJ databases">
        <title>Complete sequence of Clostridium cellulovorans 743B.</title>
        <authorList>
            <consortium name="US DOE Joint Genome Institute"/>
            <person name="Lucas S."/>
            <person name="Copeland A."/>
            <person name="Lapidus A."/>
            <person name="Cheng J.-F."/>
            <person name="Bruce D."/>
            <person name="Goodwin L."/>
            <person name="Pitluck S."/>
            <person name="Chertkov O."/>
            <person name="Detter J.C."/>
            <person name="Han C."/>
            <person name="Tapia R."/>
            <person name="Land M."/>
            <person name="Hauser L."/>
            <person name="Chang Y.-J."/>
            <person name="Jeffries C."/>
            <person name="Kyrpides N."/>
            <person name="Ivanova N."/>
            <person name="Mikhailova N."/>
            <person name="Hemme C.L."/>
            <person name="Woyke T."/>
        </authorList>
    </citation>
    <scope>NUCLEOTIDE SEQUENCE [LARGE SCALE GENOMIC DNA]</scope>
    <source>
        <strain evidence="10">ATCC 35296 / DSM 3052 / OCM 3 / 743B</strain>
    </source>
</reference>
<evidence type="ECO:0000256" key="7">
    <source>
        <dbReference type="RuleBase" id="RU363032"/>
    </source>
</evidence>
<keyword evidence="6 7" id="KW-0472">Membrane</keyword>
<dbReference type="HOGENOM" id="CLU_036879_1_2_9"/>
<dbReference type="Gene3D" id="1.10.3720.10">
    <property type="entry name" value="MetI-like"/>
    <property type="match status" value="1"/>
</dbReference>
<dbReference type="AlphaFoldDB" id="D9SVI3"/>
<sequence length="309" mass="34006">MTKYILKRLVGSLVTLFIVITATFFLMRFMPGGPFTGEKKLDPAIQKNLEAAYGLDKPLLTQYGMYLEGIVHGDLGPSLKYKGRDVSWIITNAFPRSAKLGAVAVILSLVVGVFMGIISALNYKKWPDKVTMILATLGVTLPSFVIGTLFMYLFALKLRLLPATGLSTWRHYIMPSVALAGSSIAFISRLSRSRLVDVMKSDFIRTAKAKGLSKNKIIYKHALRNSLIPIVTYLGPLVAGILTGSFVIEKIFAIPGLGGEFVTTITNRDYTTILGVTLFYSAFLIISNLIVDILYVVIDPRIKLDDVEA</sequence>
<evidence type="ECO:0000313" key="10">
    <source>
        <dbReference type="Proteomes" id="UP000002730"/>
    </source>
</evidence>
<keyword evidence="3" id="KW-1003">Cell membrane</keyword>
<evidence type="ECO:0000256" key="4">
    <source>
        <dbReference type="ARBA" id="ARBA00022692"/>
    </source>
</evidence>
<dbReference type="InterPro" id="IPR000515">
    <property type="entry name" value="MetI-like"/>
</dbReference>
<feature type="transmembrane region" description="Helical" evidence="7">
    <location>
        <begin position="9"/>
        <end position="30"/>
    </location>
</feature>
<dbReference type="SUPFAM" id="SSF161098">
    <property type="entry name" value="MetI-like"/>
    <property type="match status" value="1"/>
</dbReference>
<evidence type="ECO:0000256" key="2">
    <source>
        <dbReference type="ARBA" id="ARBA00022448"/>
    </source>
</evidence>
<evidence type="ECO:0000256" key="1">
    <source>
        <dbReference type="ARBA" id="ARBA00004651"/>
    </source>
</evidence>
<protein>
    <submittedName>
        <fullName evidence="9">Binding-protein-dependent transport systems inner membrane component</fullName>
    </submittedName>
</protein>
<dbReference type="InterPro" id="IPR035906">
    <property type="entry name" value="MetI-like_sf"/>
</dbReference>
<feature type="transmembrane region" description="Helical" evidence="7">
    <location>
        <begin position="133"/>
        <end position="152"/>
    </location>
</feature>
<dbReference type="GO" id="GO:0055085">
    <property type="term" value="P:transmembrane transport"/>
    <property type="evidence" value="ECO:0007669"/>
    <property type="project" value="InterPro"/>
</dbReference>
<name>D9SVI3_CLOC7</name>
<feature type="transmembrane region" description="Helical" evidence="7">
    <location>
        <begin position="230"/>
        <end position="253"/>
    </location>
</feature>
<feature type="transmembrane region" description="Helical" evidence="7">
    <location>
        <begin position="100"/>
        <end position="121"/>
    </location>
</feature>
<organism evidence="9 10">
    <name type="scientific">Clostridium cellulovorans (strain ATCC 35296 / DSM 3052 / OCM 3 / 743B)</name>
    <dbReference type="NCBI Taxonomy" id="573061"/>
    <lineage>
        <taxon>Bacteria</taxon>
        <taxon>Bacillati</taxon>
        <taxon>Bacillota</taxon>
        <taxon>Clostridia</taxon>
        <taxon>Eubacteriales</taxon>
        <taxon>Clostridiaceae</taxon>
        <taxon>Clostridium</taxon>
    </lineage>
</organism>
<evidence type="ECO:0000256" key="6">
    <source>
        <dbReference type="ARBA" id="ARBA00023136"/>
    </source>
</evidence>
<dbReference type="OrthoDB" id="9773221at2"/>
<dbReference type="STRING" id="573061.Clocel_1354"/>
<accession>D9SVI3</accession>
<feature type="transmembrane region" description="Helical" evidence="7">
    <location>
        <begin position="273"/>
        <end position="298"/>
    </location>
</feature>
<evidence type="ECO:0000256" key="3">
    <source>
        <dbReference type="ARBA" id="ARBA00022475"/>
    </source>
</evidence>
<keyword evidence="4 7" id="KW-0812">Transmembrane</keyword>
<keyword evidence="2 7" id="KW-0813">Transport</keyword>
<dbReference type="RefSeq" id="WP_010076029.1">
    <property type="nucleotide sequence ID" value="NC_014393.1"/>
</dbReference>
<dbReference type="Pfam" id="PF00528">
    <property type="entry name" value="BPD_transp_1"/>
    <property type="match status" value="1"/>
</dbReference>
<dbReference type="GO" id="GO:0005886">
    <property type="term" value="C:plasma membrane"/>
    <property type="evidence" value="ECO:0007669"/>
    <property type="project" value="UniProtKB-SubCell"/>
</dbReference>
<dbReference type="Pfam" id="PF19300">
    <property type="entry name" value="BPD_transp_1_N"/>
    <property type="match status" value="1"/>
</dbReference>
<dbReference type="EMBL" id="CP002160">
    <property type="protein sequence ID" value="ADL51107.1"/>
    <property type="molecule type" value="Genomic_DNA"/>
</dbReference>
<proteinExistence type="inferred from homology"/>
<evidence type="ECO:0000256" key="5">
    <source>
        <dbReference type="ARBA" id="ARBA00022989"/>
    </source>
</evidence>
<feature type="domain" description="ABC transmembrane type-1" evidence="8">
    <location>
        <begin position="94"/>
        <end position="295"/>
    </location>
</feature>
<dbReference type="CDD" id="cd06261">
    <property type="entry name" value="TM_PBP2"/>
    <property type="match status" value="1"/>
</dbReference>
<dbReference type="PROSITE" id="PS50928">
    <property type="entry name" value="ABC_TM1"/>
    <property type="match status" value="1"/>
</dbReference>
<feature type="transmembrane region" description="Helical" evidence="7">
    <location>
        <begin position="172"/>
        <end position="190"/>
    </location>
</feature>
<gene>
    <name evidence="9" type="ordered locus">Clocel_1354</name>
</gene>
<evidence type="ECO:0000313" key="9">
    <source>
        <dbReference type="EMBL" id="ADL51107.1"/>
    </source>
</evidence>
<dbReference type="PANTHER" id="PTHR30465">
    <property type="entry name" value="INNER MEMBRANE ABC TRANSPORTER"/>
    <property type="match status" value="1"/>
</dbReference>
<dbReference type="KEGG" id="ccb:Clocel_1354"/>
<comment type="similarity">
    <text evidence="7">Belongs to the binding-protein-dependent transport system permease family.</text>
</comment>